<accession>A0ABU4VCC3</accession>
<dbReference type="Proteomes" id="UP001285352">
    <property type="component" value="Unassembled WGS sequence"/>
</dbReference>
<feature type="region of interest" description="Disordered" evidence="1">
    <location>
        <begin position="102"/>
        <end position="156"/>
    </location>
</feature>
<evidence type="ECO:0000313" key="2">
    <source>
        <dbReference type="EMBL" id="MDX8149468.1"/>
    </source>
</evidence>
<dbReference type="RefSeq" id="WP_319981450.1">
    <property type="nucleotide sequence ID" value="NZ_JAXAVU010000018.1"/>
</dbReference>
<gene>
    <name evidence="2" type="ORF">SK854_45610</name>
</gene>
<proteinExistence type="predicted"/>
<reference evidence="2 3" key="2">
    <citation type="submission" date="2023-11" db="EMBL/GenBank/DDBJ databases">
        <authorList>
            <person name="Lara A.C."/>
            <person name="Chronakova A."/>
        </authorList>
    </citation>
    <scope>NUCLEOTIDE SEQUENCE [LARGE SCALE GENOMIC DNA]</scope>
    <source>
        <strain evidence="2 3">BCCO 10_0061</strain>
    </source>
</reference>
<protein>
    <submittedName>
        <fullName evidence="2">Uncharacterized protein</fullName>
    </submittedName>
</protein>
<name>A0ABU4VCC3_9PSEU</name>
<reference evidence="2 3" key="1">
    <citation type="submission" date="2023-11" db="EMBL/GenBank/DDBJ databases">
        <title>Lentzea sokolovensis, sp. nov., Lentzea kristufkii, sp. nov., and Lentzea miocenensis, sp. nov., rare actinobacteria from Sokolov Coal Basin, Miocene lacustrine sediment, Czech Republic.</title>
        <authorList>
            <person name="Lara A."/>
            <person name="Kotroba L."/>
            <person name="Nouioui I."/>
            <person name="Neumann-Schaal M."/>
            <person name="Mast Y."/>
            <person name="Chronakova A."/>
        </authorList>
    </citation>
    <scope>NUCLEOTIDE SEQUENCE [LARGE SCALE GENOMIC DNA]</scope>
    <source>
        <strain evidence="2 3">BCCO 10_0061</strain>
    </source>
</reference>
<evidence type="ECO:0000256" key="1">
    <source>
        <dbReference type="SAM" id="MobiDB-lite"/>
    </source>
</evidence>
<sequence length="156" mass="16845">MPDELSAVNIPGVWQAVAQAEQLGRQAKTFHEPLDEANINSEMIGDSQLWEKISADFENLSRGVTWLEESASSGAKRLERAAQMFEQTDRVVEQLGTSFATSISRQTSDQIDRIMSGFSAPDPLPTGGPPPTPRPDSTTPNPGGTGPVRRTPNVSP</sequence>
<evidence type="ECO:0000313" key="3">
    <source>
        <dbReference type="Proteomes" id="UP001285352"/>
    </source>
</evidence>
<organism evidence="2 3">
    <name type="scientific">Lentzea sokolovensis</name>
    <dbReference type="NCBI Taxonomy" id="3095429"/>
    <lineage>
        <taxon>Bacteria</taxon>
        <taxon>Bacillati</taxon>
        <taxon>Actinomycetota</taxon>
        <taxon>Actinomycetes</taxon>
        <taxon>Pseudonocardiales</taxon>
        <taxon>Pseudonocardiaceae</taxon>
        <taxon>Lentzea</taxon>
    </lineage>
</organism>
<comment type="caution">
    <text evidence="2">The sequence shown here is derived from an EMBL/GenBank/DDBJ whole genome shotgun (WGS) entry which is preliminary data.</text>
</comment>
<dbReference type="EMBL" id="JAXAVU010000018">
    <property type="protein sequence ID" value="MDX8149468.1"/>
    <property type="molecule type" value="Genomic_DNA"/>
</dbReference>
<feature type="compositionally biased region" description="Pro residues" evidence="1">
    <location>
        <begin position="122"/>
        <end position="134"/>
    </location>
</feature>
<keyword evidence="3" id="KW-1185">Reference proteome</keyword>